<feature type="transmembrane region" description="Helical" evidence="8">
    <location>
        <begin position="32"/>
        <end position="49"/>
    </location>
</feature>
<keyword evidence="6" id="KW-0902">Two-component regulatory system</keyword>
<accession>A0A1F7Z511</accession>
<evidence type="ECO:0000313" key="11">
    <source>
        <dbReference type="Proteomes" id="UP000177169"/>
    </source>
</evidence>
<gene>
    <name evidence="10" type="ORF">A3D01_03645</name>
</gene>
<dbReference type="Proteomes" id="UP000177169">
    <property type="component" value="Unassembled WGS sequence"/>
</dbReference>
<keyword evidence="5" id="KW-0418">Kinase</keyword>
<comment type="caution">
    <text evidence="10">The sequence shown here is derived from an EMBL/GenBank/DDBJ whole genome shotgun (WGS) entry which is preliminary data.</text>
</comment>
<evidence type="ECO:0000256" key="7">
    <source>
        <dbReference type="ARBA" id="ARBA00023136"/>
    </source>
</evidence>
<evidence type="ECO:0000256" key="3">
    <source>
        <dbReference type="ARBA" id="ARBA00022553"/>
    </source>
</evidence>
<dbReference type="CDD" id="cd00082">
    <property type="entry name" value="HisKA"/>
    <property type="match status" value="1"/>
</dbReference>
<dbReference type="InterPro" id="IPR005467">
    <property type="entry name" value="His_kinase_dom"/>
</dbReference>
<feature type="transmembrane region" description="Helical" evidence="8">
    <location>
        <begin position="95"/>
        <end position="121"/>
    </location>
</feature>
<evidence type="ECO:0000256" key="5">
    <source>
        <dbReference type="ARBA" id="ARBA00022777"/>
    </source>
</evidence>
<proteinExistence type="predicted"/>
<dbReference type="PRINTS" id="PR00344">
    <property type="entry name" value="BCTRLSENSOR"/>
</dbReference>
<keyword evidence="3" id="KW-0597">Phosphoprotein</keyword>
<dbReference type="SUPFAM" id="SSF47384">
    <property type="entry name" value="Homodimeric domain of signal transducing histidine kinase"/>
    <property type="match status" value="1"/>
</dbReference>
<dbReference type="SMART" id="SM00387">
    <property type="entry name" value="HATPase_c"/>
    <property type="match status" value="1"/>
</dbReference>
<name>A0A1F7Z511_9BACT</name>
<keyword evidence="7 8" id="KW-0472">Membrane</keyword>
<dbReference type="Gene3D" id="3.30.565.10">
    <property type="entry name" value="Histidine kinase-like ATPase, C-terminal domain"/>
    <property type="match status" value="1"/>
</dbReference>
<dbReference type="InterPro" id="IPR004358">
    <property type="entry name" value="Sig_transdc_His_kin-like_C"/>
</dbReference>
<dbReference type="AlphaFoldDB" id="A0A1F7Z511"/>
<keyword evidence="4" id="KW-0808">Transferase</keyword>
<dbReference type="Pfam" id="PF00512">
    <property type="entry name" value="HisKA"/>
    <property type="match status" value="1"/>
</dbReference>
<dbReference type="InterPro" id="IPR003661">
    <property type="entry name" value="HisK_dim/P_dom"/>
</dbReference>
<evidence type="ECO:0000313" key="10">
    <source>
        <dbReference type="EMBL" id="OGM33998.1"/>
    </source>
</evidence>
<dbReference type="PANTHER" id="PTHR43711">
    <property type="entry name" value="TWO-COMPONENT HISTIDINE KINASE"/>
    <property type="match status" value="1"/>
</dbReference>
<protein>
    <recommendedName>
        <fullName evidence="2">histidine kinase</fullName>
        <ecNumber evidence="2">2.7.13.3</ecNumber>
    </recommendedName>
</protein>
<dbReference type="Gene3D" id="1.10.287.130">
    <property type="match status" value="1"/>
</dbReference>
<dbReference type="Pfam" id="PF02518">
    <property type="entry name" value="HATPase_c"/>
    <property type="match status" value="1"/>
</dbReference>
<sequence>MLLILTLIVIISNLLLGFTSFVSNRKSATNKIFFILTIILSFWALSNYFSVQNYPLSVVFIWLKVIMILTAAMFPTLFLLSKAFPYEQLTLSKKVLFAIIVFVLTIQILVGLSFVFVSVEIKNGLVAPIPGPALPLFALNVFLFLGLTIYTLYRKFRVSEGKEKSQLKFLIGGISVTFILATITNFVLVNFFNITSLVPSGPLFTIILVASVTYAIVKHELFKIKILAAQILTTVIWVVLFSRIFLARSFSEALVDIFTFAMVVLFGILLVKSVMDEVKQRQKLAELTERLKVLDAQKDTFISMAAHELRAPMTAIKGYVSMVMEGDTGDIPEKARGFLADANNITDRLVRLVNNMLNVSRIEEGRMVYQVEVENLSQAARAVFSQFAPEAQRKGLKYELEIPNEIKDRVKVDPDRIQEVIGNFLSNAIKYTDQGSVILRLSQPDATTVRCEVVDTGPGISKEEQQKLFQKFHRVETNVGKTTGTGLGLYISRLLVEKFNGKIGVDSEAGKGSIFWFELSLAE</sequence>
<comment type="catalytic activity">
    <reaction evidence="1">
        <text>ATP + protein L-histidine = ADP + protein N-phospho-L-histidine.</text>
        <dbReference type="EC" id="2.7.13.3"/>
    </reaction>
</comment>
<evidence type="ECO:0000256" key="1">
    <source>
        <dbReference type="ARBA" id="ARBA00000085"/>
    </source>
</evidence>
<dbReference type="SMART" id="SM00388">
    <property type="entry name" value="HisKA"/>
    <property type="match status" value="1"/>
</dbReference>
<dbReference type="PANTHER" id="PTHR43711:SF31">
    <property type="entry name" value="HISTIDINE KINASE"/>
    <property type="match status" value="1"/>
</dbReference>
<feature type="domain" description="Histidine kinase" evidence="9">
    <location>
        <begin position="304"/>
        <end position="523"/>
    </location>
</feature>
<feature type="transmembrane region" description="Helical" evidence="8">
    <location>
        <begin position="6"/>
        <end position="23"/>
    </location>
</feature>
<dbReference type="InterPro" id="IPR036890">
    <property type="entry name" value="HATPase_C_sf"/>
</dbReference>
<feature type="transmembrane region" description="Helical" evidence="8">
    <location>
        <begin position="133"/>
        <end position="153"/>
    </location>
</feature>
<dbReference type="EC" id="2.7.13.3" evidence="2"/>
<dbReference type="GO" id="GO:0000155">
    <property type="term" value="F:phosphorelay sensor kinase activity"/>
    <property type="evidence" value="ECO:0007669"/>
    <property type="project" value="InterPro"/>
</dbReference>
<dbReference type="InterPro" id="IPR003594">
    <property type="entry name" value="HATPase_dom"/>
</dbReference>
<evidence type="ECO:0000259" key="9">
    <source>
        <dbReference type="PROSITE" id="PS50109"/>
    </source>
</evidence>
<dbReference type="EMBL" id="MGGR01000010">
    <property type="protein sequence ID" value="OGM33998.1"/>
    <property type="molecule type" value="Genomic_DNA"/>
</dbReference>
<feature type="transmembrane region" description="Helical" evidence="8">
    <location>
        <begin position="197"/>
        <end position="217"/>
    </location>
</feature>
<keyword evidence="8" id="KW-1133">Transmembrane helix</keyword>
<dbReference type="InterPro" id="IPR036097">
    <property type="entry name" value="HisK_dim/P_sf"/>
</dbReference>
<feature type="transmembrane region" description="Helical" evidence="8">
    <location>
        <begin position="169"/>
        <end position="191"/>
    </location>
</feature>
<evidence type="ECO:0000256" key="4">
    <source>
        <dbReference type="ARBA" id="ARBA00022679"/>
    </source>
</evidence>
<dbReference type="SUPFAM" id="SSF55874">
    <property type="entry name" value="ATPase domain of HSP90 chaperone/DNA topoisomerase II/histidine kinase"/>
    <property type="match status" value="1"/>
</dbReference>
<feature type="transmembrane region" description="Helical" evidence="8">
    <location>
        <begin position="253"/>
        <end position="271"/>
    </location>
</feature>
<reference evidence="10 11" key="1">
    <citation type="journal article" date="2016" name="Nat. Commun.">
        <title>Thousands of microbial genomes shed light on interconnected biogeochemical processes in an aquifer system.</title>
        <authorList>
            <person name="Anantharaman K."/>
            <person name="Brown C.T."/>
            <person name="Hug L.A."/>
            <person name="Sharon I."/>
            <person name="Castelle C.J."/>
            <person name="Probst A.J."/>
            <person name="Thomas B.C."/>
            <person name="Singh A."/>
            <person name="Wilkins M.J."/>
            <person name="Karaoz U."/>
            <person name="Brodie E.L."/>
            <person name="Williams K.H."/>
            <person name="Hubbard S.S."/>
            <person name="Banfield J.F."/>
        </authorList>
    </citation>
    <scope>NUCLEOTIDE SEQUENCE [LARGE SCALE GENOMIC DNA]</scope>
</reference>
<keyword evidence="8" id="KW-0812">Transmembrane</keyword>
<dbReference type="FunFam" id="1.10.287.130:FF:000001">
    <property type="entry name" value="Two-component sensor histidine kinase"/>
    <property type="match status" value="1"/>
</dbReference>
<evidence type="ECO:0000256" key="8">
    <source>
        <dbReference type="SAM" id="Phobius"/>
    </source>
</evidence>
<dbReference type="InterPro" id="IPR031621">
    <property type="entry name" value="HisKA_7TM"/>
</dbReference>
<dbReference type="STRING" id="1802505.A3D01_03645"/>
<organism evidence="10 11">
    <name type="scientific">Candidatus Woesebacteria bacterium RIFCSPHIGHO2_02_FULL_39_13</name>
    <dbReference type="NCBI Taxonomy" id="1802505"/>
    <lineage>
        <taxon>Bacteria</taxon>
        <taxon>Candidatus Woeseibacteriota</taxon>
    </lineage>
</organism>
<dbReference type="InterPro" id="IPR050736">
    <property type="entry name" value="Sensor_HK_Regulatory"/>
</dbReference>
<feature type="transmembrane region" description="Helical" evidence="8">
    <location>
        <begin position="226"/>
        <end position="247"/>
    </location>
</feature>
<dbReference type="PROSITE" id="PS50109">
    <property type="entry name" value="HIS_KIN"/>
    <property type="match status" value="1"/>
</dbReference>
<feature type="transmembrane region" description="Helical" evidence="8">
    <location>
        <begin position="61"/>
        <end position="83"/>
    </location>
</feature>
<dbReference type="FunFam" id="3.30.565.10:FF:000006">
    <property type="entry name" value="Sensor histidine kinase WalK"/>
    <property type="match status" value="1"/>
</dbReference>
<dbReference type="Pfam" id="PF16927">
    <property type="entry name" value="HisKA_7TM"/>
    <property type="match status" value="1"/>
</dbReference>
<evidence type="ECO:0000256" key="2">
    <source>
        <dbReference type="ARBA" id="ARBA00012438"/>
    </source>
</evidence>
<evidence type="ECO:0000256" key="6">
    <source>
        <dbReference type="ARBA" id="ARBA00023012"/>
    </source>
</evidence>